<name>A0A430KN55_9GAMM</name>
<dbReference type="RefSeq" id="WP_126159410.1">
    <property type="nucleotide sequence ID" value="NZ_RQXW01000015.1"/>
</dbReference>
<evidence type="ECO:0000313" key="3">
    <source>
        <dbReference type="Proteomes" id="UP000283087"/>
    </source>
</evidence>
<feature type="chain" id="PRO_5019151402" description="Adhesin" evidence="1">
    <location>
        <begin position="25"/>
        <end position="213"/>
    </location>
</feature>
<proteinExistence type="predicted"/>
<reference evidence="2 3" key="1">
    <citation type="submission" date="2018-11" db="EMBL/GenBank/DDBJ databases">
        <title>The draft genome sequence of Amphritea opalescens ANRC-JH13T.</title>
        <authorList>
            <person name="Fang Z."/>
            <person name="Zhang Y."/>
            <person name="Han X."/>
        </authorList>
    </citation>
    <scope>NUCLEOTIDE SEQUENCE [LARGE SCALE GENOMIC DNA]</scope>
    <source>
        <strain evidence="2 3">ANRC-JH13</strain>
    </source>
</reference>
<protein>
    <recommendedName>
        <fullName evidence="4">Adhesin</fullName>
    </recommendedName>
</protein>
<dbReference type="EMBL" id="RQXW01000015">
    <property type="protein sequence ID" value="RTE64910.1"/>
    <property type="molecule type" value="Genomic_DNA"/>
</dbReference>
<accession>A0A430KN55</accession>
<organism evidence="2 3">
    <name type="scientific">Amphritea opalescens</name>
    <dbReference type="NCBI Taxonomy" id="2490544"/>
    <lineage>
        <taxon>Bacteria</taxon>
        <taxon>Pseudomonadati</taxon>
        <taxon>Pseudomonadota</taxon>
        <taxon>Gammaproteobacteria</taxon>
        <taxon>Oceanospirillales</taxon>
        <taxon>Oceanospirillaceae</taxon>
        <taxon>Amphritea</taxon>
    </lineage>
</organism>
<evidence type="ECO:0000313" key="2">
    <source>
        <dbReference type="EMBL" id="RTE64910.1"/>
    </source>
</evidence>
<sequence>MKHTRCIHTTSYLFMLLMATNVSAEISLSDEQYGSSHRSVITDSALEGSVGIIGVNIAAGDSNTQLNARALAVSFGQGVDVNASVKASQYVGFPDSDSRASSAVSLIEGNAFANASGLISVNHASGSGNAQLNDVSIGFALGGTAVTESELNLTVTGQPAIQSDNDLTGHREVSIGEGAFDGSSGLVQVNQLAGSGNTTHNSFGLSVSLQTKE</sequence>
<dbReference type="AlphaFoldDB" id="A0A430KN55"/>
<evidence type="ECO:0008006" key="4">
    <source>
        <dbReference type="Google" id="ProtNLM"/>
    </source>
</evidence>
<feature type="signal peptide" evidence="1">
    <location>
        <begin position="1"/>
        <end position="24"/>
    </location>
</feature>
<comment type="caution">
    <text evidence="2">The sequence shown here is derived from an EMBL/GenBank/DDBJ whole genome shotgun (WGS) entry which is preliminary data.</text>
</comment>
<keyword evidence="3" id="KW-1185">Reference proteome</keyword>
<keyword evidence="1" id="KW-0732">Signal</keyword>
<evidence type="ECO:0000256" key="1">
    <source>
        <dbReference type="SAM" id="SignalP"/>
    </source>
</evidence>
<gene>
    <name evidence="2" type="ORF">EH243_14615</name>
</gene>
<dbReference type="OrthoDB" id="7008646at2"/>
<dbReference type="Proteomes" id="UP000283087">
    <property type="component" value="Unassembled WGS sequence"/>
</dbReference>